<feature type="signal peptide" evidence="13">
    <location>
        <begin position="1"/>
        <end position="19"/>
    </location>
</feature>
<evidence type="ECO:0000256" key="13">
    <source>
        <dbReference type="SAM" id="SignalP"/>
    </source>
</evidence>
<comment type="similarity">
    <text evidence="11 12">Belongs to the TonB-dependent receptor family.</text>
</comment>
<evidence type="ECO:0000256" key="10">
    <source>
        <dbReference type="ARBA" id="ARBA00023237"/>
    </source>
</evidence>
<keyword evidence="9 11" id="KW-0472">Membrane</keyword>
<dbReference type="InterPro" id="IPR039426">
    <property type="entry name" value="TonB-dep_rcpt-like"/>
</dbReference>
<dbReference type="InterPro" id="IPR000531">
    <property type="entry name" value="Beta-barrel_TonB"/>
</dbReference>
<dbReference type="PANTHER" id="PTHR32552">
    <property type="entry name" value="FERRICHROME IRON RECEPTOR-RELATED"/>
    <property type="match status" value="1"/>
</dbReference>
<keyword evidence="3 11" id="KW-1134">Transmembrane beta strand</keyword>
<feature type="domain" description="TonB-dependent receptor-like beta-barrel" evidence="14">
    <location>
        <begin position="237"/>
        <end position="656"/>
    </location>
</feature>
<dbReference type="Pfam" id="PF07715">
    <property type="entry name" value="Plug"/>
    <property type="match status" value="1"/>
</dbReference>
<dbReference type="GO" id="GO:0006826">
    <property type="term" value="P:iron ion transport"/>
    <property type="evidence" value="ECO:0007669"/>
    <property type="project" value="UniProtKB-KW"/>
</dbReference>
<evidence type="ECO:0000256" key="5">
    <source>
        <dbReference type="ARBA" id="ARBA00022692"/>
    </source>
</evidence>
<evidence type="ECO:0000256" key="9">
    <source>
        <dbReference type="ARBA" id="ARBA00023136"/>
    </source>
</evidence>
<dbReference type="Pfam" id="PF00593">
    <property type="entry name" value="TonB_dep_Rec_b-barrel"/>
    <property type="match status" value="1"/>
</dbReference>
<dbReference type="CDD" id="cd01347">
    <property type="entry name" value="ligand_gated_channel"/>
    <property type="match status" value="1"/>
</dbReference>
<keyword evidence="2 11" id="KW-0813">Transport</keyword>
<feature type="chain" id="PRO_5013222878" evidence="13">
    <location>
        <begin position="20"/>
        <end position="692"/>
    </location>
</feature>
<evidence type="ECO:0000256" key="1">
    <source>
        <dbReference type="ARBA" id="ARBA00004571"/>
    </source>
</evidence>
<dbReference type="InterPro" id="IPR036942">
    <property type="entry name" value="Beta-barrel_TonB_sf"/>
</dbReference>
<dbReference type="PROSITE" id="PS52016">
    <property type="entry name" value="TONB_DEPENDENT_REC_3"/>
    <property type="match status" value="1"/>
</dbReference>
<keyword evidence="7" id="KW-0406">Ion transport</keyword>
<keyword evidence="6" id="KW-0408">Iron</keyword>
<reference evidence="16 17" key="1">
    <citation type="submission" date="2016-11" db="EMBL/GenBank/DDBJ databases">
        <authorList>
            <person name="Jaros S."/>
            <person name="Januszkiewicz K."/>
            <person name="Wedrychowicz H."/>
        </authorList>
    </citation>
    <scope>NUCLEOTIDE SEQUENCE [LARGE SCALE GENOMIC DNA]</scope>
    <source>
        <strain evidence="16 17">DSM 26991</strain>
    </source>
</reference>
<keyword evidence="5 11" id="KW-0812">Transmembrane</keyword>
<evidence type="ECO:0000256" key="8">
    <source>
        <dbReference type="ARBA" id="ARBA00023077"/>
    </source>
</evidence>
<evidence type="ECO:0000256" key="4">
    <source>
        <dbReference type="ARBA" id="ARBA00022496"/>
    </source>
</evidence>
<feature type="domain" description="TonB-dependent receptor plug" evidence="15">
    <location>
        <begin position="49"/>
        <end position="152"/>
    </location>
</feature>
<gene>
    <name evidence="16" type="ORF">SAMN05444405_10215</name>
</gene>
<keyword evidence="17" id="KW-1185">Reference proteome</keyword>
<keyword evidence="4" id="KW-0410">Iron transport</keyword>
<protein>
    <submittedName>
        <fullName evidence="16">Outer membrane receptor proteins, mostly Fe transport</fullName>
    </submittedName>
</protein>
<keyword evidence="16" id="KW-0675">Receptor</keyword>
<sequence length="692" mass="78250">MYKSALLFSLLFLCQNAKSNPIENDTLRKPHVVLNEVVVTSYKEKKNIHEVPASVSFVPLTEIKNKNIVSMKDISSYIPNLFIPDYGSKLTSPVYIRGIGSKINAPSVGLYVDGVPFFEKSVFDIDINEVERIEVLRGPQGTLYGRNTMGGTINVYTKNPLSYEGGTLSATAANYGQEQVSGSYYGKLNDDFGYSFSGNYKHADGFFTNEYNGKKADNLNAASGKMKLYWEKSNRFNAGLLVNYEYSDQGGYPYAPMDVTTGKIGNVNYNEYSSYRRGVLTSGLTLNYSFDKFLLKSVTGYQYSDDRQAIDQDFTPASKYFVTQSMRQHMLSEELEMRSSKDQRYTWLNGFFAFYQASKSTVKNLPVVKDYDAPTNGFAFYHQSTLKDLFFEKLSATVGLRFDYENASQDYDYGKIVSGVRQQVQLLNTDLSFTQLTPKFSLQYQFNPLNMTYATVTRGYKTGGFNTSFDTDTDQTFKPEYSWNYEVGNKFSFFGNKLKGDLSLFYIDWRNQQISQPLLSGKGSLLKNAGKSYSKGVELSMQGEVTKALNLQMSYGFTEAKFREYVGEANSYNAGFDYSGNYIPYIPRQTVMVGGDYTWNLRSGFINRLIFSAQYVGTGKLYWNDKNSVNQHYYGLVNGKVSARMKSLTVDLWIKNATSKDYTAFYLESLGNSFGQKGKPMTFGATVSYSFN</sequence>
<keyword evidence="10 11" id="KW-0998">Cell outer membrane</keyword>
<evidence type="ECO:0000256" key="11">
    <source>
        <dbReference type="PROSITE-ProRule" id="PRU01360"/>
    </source>
</evidence>
<dbReference type="STRING" id="1297750.SAMN05444405_10215"/>
<evidence type="ECO:0000259" key="15">
    <source>
        <dbReference type="Pfam" id="PF07715"/>
    </source>
</evidence>
<evidence type="ECO:0000256" key="7">
    <source>
        <dbReference type="ARBA" id="ARBA00023065"/>
    </source>
</evidence>
<evidence type="ECO:0000256" key="3">
    <source>
        <dbReference type="ARBA" id="ARBA00022452"/>
    </source>
</evidence>
<organism evidence="16 17">
    <name type="scientific">Bacteroides luti</name>
    <dbReference type="NCBI Taxonomy" id="1297750"/>
    <lineage>
        <taxon>Bacteria</taxon>
        <taxon>Pseudomonadati</taxon>
        <taxon>Bacteroidota</taxon>
        <taxon>Bacteroidia</taxon>
        <taxon>Bacteroidales</taxon>
        <taxon>Bacteroidaceae</taxon>
        <taxon>Bacteroides</taxon>
    </lineage>
</organism>
<dbReference type="GO" id="GO:0009279">
    <property type="term" value="C:cell outer membrane"/>
    <property type="evidence" value="ECO:0007669"/>
    <property type="project" value="UniProtKB-SubCell"/>
</dbReference>
<dbReference type="SUPFAM" id="SSF56935">
    <property type="entry name" value="Porins"/>
    <property type="match status" value="1"/>
</dbReference>
<dbReference type="PANTHER" id="PTHR32552:SF81">
    <property type="entry name" value="TONB-DEPENDENT OUTER MEMBRANE RECEPTOR"/>
    <property type="match status" value="1"/>
</dbReference>
<dbReference type="Gene3D" id="2.40.170.20">
    <property type="entry name" value="TonB-dependent receptor, beta-barrel domain"/>
    <property type="match status" value="1"/>
</dbReference>
<name>A0A1M4U7L8_9BACE</name>
<accession>A0A1M4U7L8</accession>
<keyword evidence="13" id="KW-0732">Signal</keyword>
<evidence type="ECO:0000256" key="12">
    <source>
        <dbReference type="RuleBase" id="RU003357"/>
    </source>
</evidence>
<dbReference type="AlphaFoldDB" id="A0A1M4U7L8"/>
<dbReference type="InterPro" id="IPR012910">
    <property type="entry name" value="Plug_dom"/>
</dbReference>
<dbReference type="RefSeq" id="WP_073398842.1">
    <property type="nucleotide sequence ID" value="NZ_FQTV01000002.1"/>
</dbReference>
<evidence type="ECO:0000256" key="6">
    <source>
        <dbReference type="ARBA" id="ARBA00023004"/>
    </source>
</evidence>
<evidence type="ECO:0000256" key="2">
    <source>
        <dbReference type="ARBA" id="ARBA00022448"/>
    </source>
</evidence>
<keyword evidence="8 12" id="KW-0798">TonB box</keyword>
<dbReference type="Proteomes" id="UP000184509">
    <property type="component" value="Unassembled WGS sequence"/>
</dbReference>
<evidence type="ECO:0000259" key="14">
    <source>
        <dbReference type="Pfam" id="PF00593"/>
    </source>
</evidence>
<evidence type="ECO:0000313" key="17">
    <source>
        <dbReference type="Proteomes" id="UP000184509"/>
    </source>
</evidence>
<dbReference type="OrthoDB" id="9775095at2"/>
<proteinExistence type="inferred from homology"/>
<evidence type="ECO:0000313" key="16">
    <source>
        <dbReference type="EMBL" id="SHE52598.1"/>
    </source>
</evidence>
<dbReference type="EMBL" id="FQTV01000002">
    <property type="protein sequence ID" value="SHE52598.1"/>
    <property type="molecule type" value="Genomic_DNA"/>
</dbReference>
<comment type="subcellular location">
    <subcellularLocation>
        <location evidence="1 11">Cell outer membrane</location>
        <topology evidence="1 11">Multi-pass membrane protein</topology>
    </subcellularLocation>
</comment>